<keyword evidence="3" id="KW-0808">Transferase</keyword>
<dbReference type="SUPFAM" id="SSF56112">
    <property type="entry name" value="Protein kinase-like (PK-like)"/>
    <property type="match status" value="1"/>
</dbReference>
<evidence type="ECO:0000313" key="4">
    <source>
        <dbReference type="Proteomes" id="UP000789423"/>
    </source>
</evidence>
<dbReference type="InterPro" id="IPR002575">
    <property type="entry name" value="Aminoglycoside_PTrfase"/>
</dbReference>
<name>A0ABM8YBJ7_9BACI</name>
<dbReference type="GO" id="GO:0004674">
    <property type="term" value="F:protein serine/threonine kinase activity"/>
    <property type="evidence" value="ECO:0007669"/>
    <property type="project" value="UniProtKB-EC"/>
</dbReference>
<gene>
    <name evidence="3" type="primary">srkA_1</name>
    <name evidence="3" type="ORF">BACCIP111899_02265</name>
</gene>
<dbReference type="RefSeq" id="WP_230575173.1">
    <property type="nucleotide sequence ID" value="NZ_CAKJTI010000009.1"/>
</dbReference>
<accession>A0ABM8YBJ7</accession>
<dbReference type="PANTHER" id="PTHR21064">
    <property type="entry name" value="AMINOGLYCOSIDE PHOSPHOTRANSFERASE DOMAIN-CONTAINING PROTEIN-RELATED"/>
    <property type="match status" value="1"/>
</dbReference>
<evidence type="ECO:0000259" key="2">
    <source>
        <dbReference type="Pfam" id="PF01636"/>
    </source>
</evidence>
<comment type="caution">
    <text evidence="3">The sequence shown here is derived from an EMBL/GenBank/DDBJ whole genome shotgun (WGS) entry which is preliminary data.</text>
</comment>
<dbReference type="EMBL" id="CAKJTI010000009">
    <property type="protein sequence ID" value="CAG9613070.1"/>
    <property type="molecule type" value="Genomic_DNA"/>
</dbReference>
<sequence>MELAVEQVFTKEILQEGAKRFGVTVMEEPLGDFENYIFRAEGKGSTPYVLRLTHSSHRTYKQIEAELDFLAYLGKNGAKVAAPHWSQNNIFVESLQATDGTFFYVSLFDYAKGERAKDNDPDIWNDTLFYAWGKAIGQLHRLTMHYPKTENRVTWMDDEITIIDMLKENHELQQIAYEIIEEIKNLPSTNCTFGLIHGDIHHGNFHYENEELTIFDFDDATYNYFVHDLAIVLYYSVLQKDWPEEKKTIFARHQLQVLREGYETEHQLDDSAYSALPLFMRLRDVALYGTIMKKFNGKKMPEHFQTLTRAIHQRVLARKAIIEC</sequence>
<comment type="similarity">
    <text evidence="1">Belongs to the pseudomonas-type ThrB family.</text>
</comment>
<protein>
    <submittedName>
        <fullName evidence="3">Stress response kinase A</fullName>
        <ecNumber evidence="3">2.7.11.1</ecNumber>
    </submittedName>
</protein>
<keyword evidence="4" id="KW-1185">Reference proteome</keyword>
<dbReference type="Pfam" id="PF01636">
    <property type="entry name" value="APH"/>
    <property type="match status" value="1"/>
</dbReference>
<dbReference type="InterPro" id="IPR011009">
    <property type="entry name" value="Kinase-like_dom_sf"/>
</dbReference>
<evidence type="ECO:0000313" key="3">
    <source>
        <dbReference type="EMBL" id="CAG9613070.1"/>
    </source>
</evidence>
<keyword evidence="3" id="KW-0418">Kinase</keyword>
<dbReference type="Proteomes" id="UP000789423">
    <property type="component" value="Unassembled WGS sequence"/>
</dbReference>
<evidence type="ECO:0000256" key="1">
    <source>
        <dbReference type="ARBA" id="ARBA00038240"/>
    </source>
</evidence>
<organism evidence="3 4">
    <name type="scientific">Bacillus rhizoplanae</name>
    <dbReference type="NCBI Taxonomy" id="2880966"/>
    <lineage>
        <taxon>Bacteria</taxon>
        <taxon>Bacillati</taxon>
        <taxon>Bacillota</taxon>
        <taxon>Bacilli</taxon>
        <taxon>Bacillales</taxon>
        <taxon>Bacillaceae</taxon>
        <taxon>Bacillus</taxon>
    </lineage>
</organism>
<proteinExistence type="inferred from homology"/>
<dbReference type="InterPro" id="IPR050249">
    <property type="entry name" value="Pseudomonas-type_ThrB"/>
</dbReference>
<dbReference type="PANTHER" id="PTHR21064:SF6">
    <property type="entry name" value="AMINOGLYCOSIDE PHOSPHOTRANSFERASE DOMAIN-CONTAINING PROTEIN"/>
    <property type="match status" value="1"/>
</dbReference>
<dbReference type="EC" id="2.7.11.1" evidence="3"/>
<feature type="domain" description="Aminoglycoside phosphotransferase" evidence="2">
    <location>
        <begin position="30"/>
        <end position="255"/>
    </location>
</feature>
<dbReference type="Gene3D" id="3.90.1200.10">
    <property type="match status" value="1"/>
</dbReference>
<reference evidence="3 4" key="1">
    <citation type="submission" date="2021-10" db="EMBL/GenBank/DDBJ databases">
        <authorList>
            <person name="Criscuolo A."/>
        </authorList>
    </citation>
    <scope>NUCLEOTIDE SEQUENCE [LARGE SCALE GENOMIC DNA]</scope>
    <source>
        <strain evidence="4">CIP 111899</strain>
    </source>
</reference>